<name>A0A382BFP8_9ZZZZ</name>
<dbReference type="NCBIfam" id="NF002937">
    <property type="entry name" value="PRK03584.1"/>
    <property type="match status" value="1"/>
</dbReference>
<dbReference type="InterPro" id="IPR020845">
    <property type="entry name" value="AMP-binding_CS"/>
</dbReference>
<dbReference type="InterPro" id="IPR042099">
    <property type="entry name" value="ANL_N_sf"/>
</dbReference>
<dbReference type="PANTHER" id="PTHR42921:SF1">
    <property type="entry name" value="ACETOACETYL-COA SYNTHETASE"/>
    <property type="match status" value="1"/>
</dbReference>
<keyword evidence="2" id="KW-0436">Ligase</keyword>
<evidence type="ECO:0008006" key="8">
    <source>
        <dbReference type="Google" id="ProtNLM"/>
    </source>
</evidence>
<dbReference type="NCBIfam" id="TIGR01217">
    <property type="entry name" value="ac_ac_CoA_syn"/>
    <property type="match status" value="1"/>
</dbReference>
<evidence type="ECO:0000259" key="5">
    <source>
        <dbReference type="Pfam" id="PF00501"/>
    </source>
</evidence>
<proteinExistence type="inferred from homology"/>
<keyword evidence="3" id="KW-0547">Nucleotide-binding</keyword>
<dbReference type="Pfam" id="PF16177">
    <property type="entry name" value="ACAS_N"/>
    <property type="match status" value="1"/>
</dbReference>
<feature type="domain" description="Acetyl-coenzyme A synthetase N-terminal" evidence="6">
    <location>
        <begin position="32"/>
        <end position="88"/>
    </location>
</feature>
<evidence type="ECO:0000256" key="3">
    <source>
        <dbReference type="ARBA" id="ARBA00022741"/>
    </source>
</evidence>
<dbReference type="GO" id="GO:0030729">
    <property type="term" value="F:acetoacetate-CoA ligase activity"/>
    <property type="evidence" value="ECO:0007669"/>
    <property type="project" value="InterPro"/>
</dbReference>
<accession>A0A382BFP8</accession>
<evidence type="ECO:0000256" key="1">
    <source>
        <dbReference type="ARBA" id="ARBA00006432"/>
    </source>
</evidence>
<feature type="non-terminal residue" evidence="7">
    <location>
        <position position="533"/>
    </location>
</feature>
<dbReference type="InterPro" id="IPR005914">
    <property type="entry name" value="Acac_CoA_synth"/>
</dbReference>
<dbReference type="InterPro" id="IPR000873">
    <property type="entry name" value="AMP-dep_synth/lig_dom"/>
</dbReference>
<keyword evidence="4" id="KW-0067">ATP-binding</keyword>
<dbReference type="GO" id="GO:0006629">
    <property type="term" value="P:lipid metabolic process"/>
    <property type="evidence" value="ECO:0007669"/>
    <property type="project" value="InterPro"/>
</dbReference>
<feature type="domain" description="AMP-dependent synthetase/ligase" evidence="5">
    <location>
        <begin position="97"/>
        <end position="462"/>
    </location>
</feature>
<dbReference type="SUPFAM" id="SSF56801">
    <property type="entry name" value="Acetyl-CoA synthetase-like"/>
    <property type="match status" value="1"/>
</dbReference>
<evidence type="ECO:0000259" key="6">
    <source>
        <dbReference type="Pfam" id="PF16177"/>
    </source>
</evidence>
<organism evidence="7">
    <name type="scientific">marine metagenome</name>
    <dbReference type="NCBI Taxonomy" id="408172"/>
    <lineage>
        <taxon>unclassified sequences</taxon>
        <taxon>metagenomes</taxon>
        <taxon>ecological metagenomes</taxon>
    </lineage>
</organism>
<dbReference type="PROSITE" id="PS00455">
    <property type="entry name" value="AMP_BINDING"/>
    <property type="match status" value="1"/>
</dbReference>
<feature type="non-terminal residue" evidence="7">
    <location>
        <position position="1"/>
    </location>
</feature>
<dbReference type="InterPro" id="IPR032387">
    <property type="entry name" value="ACAS_N"/>
</dbReference>
<sequence length="533" mass="59990">VDQPIWHPSSKRIANSNMQRFLRRKNVNANNYHQLYEWSIARPDQFWGEFAEFSGILFGSFYEKVVENMEQMPGAQWFKGCSLNYAANLLKSEHTGTAIIFYGERGERIELTWSQLRNQVACISKKLRDLGVKPGDRVAGYLPNRPETVTAMLATTSIGGIWSSCSPDLGISSTVDRFGQIKPKVLFATDGYFYNGKTINSLTSVTEIVKRLPTLKHLVIVPYVNDIPDIHLLPKAILFRELLEEKASLKFEHLPFNHPLCILYSSGTTSNPKCIVHGAGRTLIQPQKEQMLHTDIKPGDKVFYFTTCGWMMWNWLISTLASGATVILFDGSPFYPNAGVLWKIAERERLTVFGTSAKYLSALEKAHYNPRQHVELNYLKSILSTGSPLAPSSFDFVYNQIKDDLQLSSISGGTDIISCFALGNPVLPVYRGELQCRGLGMKMEIFDNQGRSIKEKKGELVCTAAFPSMPIGFWNDPDGKKYFSTYFKQFPNVWCHGDYAEITGRKSVIIHGRSDTVLNPGGVRIGTSEIYRV</sequence>
<dbReference type="Gene3D" id="3.40.50.12780">
    <property type="entry name" value="N-terminal domain of ligase-like"/>
    <property type="match status" value="1"/>
</dbReference>
<dbReference type="AlphaFoldDB" id="A0A382BFP8"/>
<protein>
    <recommendedName>
        <fullName evidence="8">AMP-dependent synthetase/ligase domain-containing protein</fullName>
    </recommendedName>
</protein>
<reference evidence="7" key="1">
    <citation type="submission" date="2018-05" db="EMBL/GenBank/DDBJ databases">
        <authorList>
            <person name="Lanie J.A."/>
            <person name="Ng W.-L."/>
            <person name="Kazmierczak K.M."/>
            <person name="Andrzejewski T.M."/>
            <person name="Davidsen T.M."/>
            <person name="Wayne K.J."/>
            <person name="Tettelin H."/>
            <person name="Glass J.I."/>
            <person name="Rusch D."/>
            <person name="Podicherti R."/>
            <person name="Tsui H.-C.T."/>
            <person name="Winkler M.E."/>
        </authorList>
    </citation>
    <scope>NUCLEOTIDE SEQUENCE</scope>
</reference>
<dbReference type="GO" id="GO:0005524">
    <property type="term" value="F:ATP binding"/>
    <property type="evidence" value="ECO:0007669"/>
    <property type="project" value="UniProtKB-KW"/>
</dbReference>
<evidence type="ECO:0000256" key="4">
    <source>
        <dbReference type="ARBA" id="ARBA00022840"/>
    </source>
</evidence>
<dbReference type="Pfam" id="PF00501">
    <property type="entry name" value="AMP-binding"/>
    <property type="match status" value="1"/>
</dbReference>
<evidence type="ECO:0000313" key="7">
    <source>
        <dbReference type="EMBL" id="SVB12628.1"/>
    </source>
</evidence>
<dbReference type="PANTHER" id="PTHR42921">
    <property type="entry name" value="ACETOACETYL-COA SYNTHETASE"/>
    <property type="match status" value="1"/>
</dbReference>
<evidence type="ECO:0000256" key="2">
    <source>
        <dbReference type="ARBA" id="ARBA00022598"/>
    </source>
</evidence>
<dbReference type="EMBL" id="UINC01029617">
    <property type="protein sequence ID" value="SVB12628.1"/>
    <property type="molecule type" value="Genomic_DNA"/>
</dbReference>
<gene>
    <name evidence="7" type="ORF">METZ01_LOCUS165482</name>
</gene>
<comment type="similarity">
    <text evidence="1">Belongs to the ATP-dependent AMP-binding enzyme family.</text>
</comment>